<name>A0ABS9EM55_9BACT</name>
<reference evidence="2 3" key="1">
    <citation type="submission" date="2022-01" db="EMBL/GenBank/DDBJ databases">
        <title>Dethiosulfovibrio faecalis sp. nov., a novel proteolytic, non-sulfur-reducing bacterium isolated from a marine aquaculture solid waste bioreactor.</title>
        <authorList>
            <person name="Grabowski S."/>
            <person name="Apolinario E."/>
            <person name="Schneider N."/>
            <person name="Marshall C.W."/>
            <person name="Sowers K.R."/>
        </authorList>
    </citation>
    <scope>NUCLEOTIDE SEQUENCE [LARGE SCALE GENOMIC DNA]</scope>
    <source>
        <strain evidence="2 3">DSM 12537</strain>
    </source>
</reference>
<evidence type="ECO:0000313" key="3">
    <source>
        <dbReference type="Proteomes" id="UP001200430"/>
    </source>
</evidence>
<proteinExistence type="predicted"/>
<feature type="domain" description="N-acetyltransferase" evidence="1">
    <location>
        <begin position="1"/>
        <end position="67"/>
    </location>
</feature>
<protein>
    <submittedName>
        <fullName evidence="2">GNAT family N-acetyltransferase</fullName>
    </submittedName>
</protein>
<keyword evidence="3" id="KW-1185">Reference proteome</keyword>
<organism evidence="2 3">
    <name type="scientific">Dethiosulfovibrio marinus</name>
    <dbReference type="NCBI Taxonomy" id="133532"/>
    <lineage>
        <taxon>Bacteria</taxon>
        <taxon>Thermotogati</taxon>
        <taxon>Synergistota</taxon>
        <taxon>Synergistia</taxon>
        <taxon>Synergistales</taxon>
        <taxon>Dethiosulfovibrionaceae</taxon>
        <taxon>Dethiosulfovibrio</taxon>
    </lineage>
</organism>
<comment type="caution">
    <text evidence="2">The sequence shown here is derived from an EMBL/GenBank/DDBJ whole genome shotgun (WGS) entry which is preliminary data.</text>
</comment>
<dbReference type="InterPro" id="IPR016181">
    <property type="entry name" value="Acyl_CoA_acyltransferase"/>
</dbReference>
<dbReference type="EMBL" id="JAKGUD010000004">
    <property type="protein sequence ID" value="MCF4142282.1"/>
    <property type="molecule type" value="Genomic_DNA"/>
</dbReference>
<dbReference type="InterPro" id="IPR000182">
    <property type="entry name" value="GNAT_dom"/>
</dbReference>
<evidence type="ECO:0000313" key="2">
    <source>
        <dbReference type="EMBL" id="MCF4142282.1"/>
    </source>
</evidence>
<dbReference type="RefSeq" id="WP_236099036.1">
    <property type="nucleotide sequence ID" value="NZ_JAKGUD010000004.1"/>
</dbReference>
<evidence type="ECO:0000259" key="1">
    <source>
        <dbReference type="PROSITE" id="PS51186"/>
    </source>
</evidence>
<dbReference type="Proteomes" id="UP001200430">
    <property type="component" value="Unassembled WGS sequence"/>
</dbReference>
<sequence>MEGVGVAMLSFLEDRARDMGYSALWLETGKVNLRAVSFYKGRGYHRIENYGGYVGREKSVCMWTSSTSA</sequence>
<dbReference type="Pfam" id="PF00583">
    <property type="entry name" value="Acetyltransf_1"/>
    <property type="match status" value="1"/>
</dbReference>
<dbReference type="PROSITE" id="PS51186">
    <property type="entry name" value="GNAT"/>
    <property type="match status" value="1"/>
</dbReference>
<gene>
    <name evidence="2" type="ORF">L2W38_05600</name>
</gene>
<dbReference type="SUPFAM" id="SSF55729">
    <property type="entry name" value="Acyl-CoA N-acyltransferases (Nat)"/>
    <property type="match status" value="1"/>
</dbReference>
<accession>A0ABS9EM55</accession>
<dbReference type="Gene3D" id="3.40.630.30">
    <property type="match status" value="1"/>
</dbReference>